<dbReference type="EMBL" id="JBHUFU010000008">
    <property type="protein sequence ID" value="MFD1831021.1"/>
    <property type="molecule type" value="Genomic_DNA"/>
</dbReference>
<evidence type="ECO:0000313" key="2">
    <source>
        <dbReference type="EMBL" id="MFD1831021.1"/>
    </source>
</evidence>
<reference evidence="3" key="1">
    <citation type="journal article" date="2019" name="Int. J. Syst. Evol. Microbiol.">
        <title>The Global Catalogue of Microorganisms (GCM) 10K type strain sequencing project: providing services to taxonomists for standard genome sequencing and annotation.</title>
        <authorList>
            <consortium name="The Broad Institute Genomics Platform"/>
            <consortium name="The Broad Institute Genome Sequencing Center for Infectious Disease"/>
            <person name="Wu L."/>
            <person name="Ma J."/>
        </authorList>
    </citation>
    <scope>NUCLEOTIDE SEQUENCE [LARGE SCALE GENOMIC DNA]</scope>
    <source>
        <strain evidence="3">CGMCC 4.7455</strain>
    </source>
</reference>
<keyword evidence="3" id="KW-1185">Reference proteome</keyword>
<proteinExistence type="predicted"/>
<comment type="caution">
    <text evidence="2">The sequence shown here is derived from an EMBL/GenBank/DDBJ whole genome shotgun (WGS) entry which is preliminary data.</text>
</comment>
<feature type="region of interest" description="Disordered" evidence="1">
    <location>
        <begin position="46"/>
        <end position="65"/>
    </location>
</feature>
<dbReference type="RefSeq" id="WP_380900536.1">
    <property type="nucleotide sequence ID" value="NZ_JBHUFU010000008.1"/>
</dbReference>
<sequence>MSTEQSGQTAQTGGQDVCQVEIELPHCTAPDAEAVFTALGSLFPRSPQLGDGHRGAGGGGGERRFWTGTVDVRTRGEAGEAPALGEAVEADLSGSPDAVRQVQEALAGLYDVAAEPRISGDQEVEVRLSLTQR</sequence>
<organism evidence="2 3">
    <name type="scientific">Streptomyces desertarenae</name>
    <dbReference type="NCBI Taxonomy" id="2666184"/>
    <lineage>
        <taxon>Bacteria</taxon>
        <taxon>Bacillati</taxon>
        <taxon>Actinomycetota</taxon>
        <taxon>Actinomycetes</taxon>
        <taxon>Kitasatosporales</taxon>
        <taxon>Streptomycetaceae</taxon>
        <taxon>Streptomyces</taxon>
    </lineage>
</organism>
<name>A0ABW4PNN0_9ACTN</name>
<dbReference type="Proteomes" id="UP001597365">
    <property type="component" value="Unassembled WGS sequence"/>
</dbReference>
<protein>
    <submittedName>
        <fullName evidence="2">Uncharacterized protein</fullName>
    </submittedName>
</protein>
<evidence type="ECO:0000256" key="1">
    <source>
        <dbReference type="SAM" id="MobiDB-lite"/>
    </source>
</evidence>
<accession>A0ABW4PNN0</accession>
<evidence type="ECO:0000313" key="3">
    <source>
        <dbReference type="Proteomes" id="UP001597365"/>
    </source>
</evidence>
<gene>
    <name evidence="2" type="ORF">ACFSJS_15250</name>
</gene>